<dbReference type="PANTHER" id="PTHR43691:SF11">
    <property type="entry name" value="FI09636P-RELATED"/>
    <property type="match status" value="1"/>
</dbReference>
<evidence type="ECO:0000256" key="3">
    <source>
        <dbReference type="ARBA" id="ARBA00048447"/>
    </source>
</evidence>
<dbReference type="InterPro" id="IPR035994">
    <property type="entry name" value="Nucleoside_phosphorylase_sf"/>
</dbReference>
<dbReference type="GO" id="GO:0004850">
    <property type="term" value="F:uridine phosphorylase activity"/>
    <property type="evidence" value="ECO:0007669"/>
    <property type="project" value="UniProtKB-EC"/>
</dbReference>
<dbReference type="EMBL" id="QSHK01000001">
    <property type="protein sequence ID" value="RHC11037.1"/>
    <property type="molecule type" value="Genomic_DNA"/>
</dbReference>
<evidence type="ECO:0000256" key="2">
    <source>
        <dbReference type="ARBA" id="ARBA00021980"/>
    </source>
</evidence>
<evidence type="ECO:0000313" key="6">
    <source>
        <dbReference type="Proteomes" id="UP000284742"/>
    </source>
</evidence>
<comment type="caution">
    <text evidence="5">The sequence shown here is derived from an EMBL/GenBank/DDBJ whole genome shotgun (WGS) entry which is preliminary data.</text>
</comment>
<dbReference type="GO" id="GO:0004731">
    <property type="term" value="F:purine-nucleoside phosphorylase activity"/>
    <property type="evidence" value="ECO:0007669"/>
    <property type="project" value="TreeGrafter"/>
</dbReference>
<protein>
    <recommendedName>
        <fullName evidence="2">Uridine phosphorylase</fullName>
        <ecNumber evidence="1">2.4.2.3</ecNumber>
    </recommendedName>
</protein>
<sequence>MSTIFDEFCRETTAFINPTDCIKPLSEFPEICITTFSQNIITEFIENNNTKIIANLYSANGILPVYEIKYDDASVGVFLSRVGAPACVVGLEEIIALGAKKIIQFGSCGTLNQSATENKIIIPTSAIRDEGTSYHYIEKGDEIAAEISSINIATQCLEKHNIPYILGKIWTTDGIYRETLNLIKKRKEQGCLAVDMECSASLAIAKFRNIPIIQFLFGADNLDATEWEQRDLTDYGFQSANKYILLALELAIAFGKEEYK</sequence>
<reference evidence="5 6" key="1">
    <citation type="submission" date="2018-08" db="EMBL/GenBank/DDBJ databases">
        <title>A genome reference for cultivated species of the human gut microbiota.</title>
        <authorList>
            <person name="Zou Y."/>
            <person name="Xue W."/>
            <person name="Luo G."/>
        </authorList>
    </citation>
    <scope>NUCLEOTIDE SEQUENCE [LARGE SCALE GENOMIC DNA]</scope>
    <source>
        <strain evidence="5 6">AM37-5</strain>
    </source>
</reference>
<dbReference type="GO" id="GO:0005829">
    <property type="term" value="C:cytosol"/>
    <property type="evidence" value="ECO:0007669"/>
    <property type="project" value="TreeGrafter"/>
</dbReference>
<dbReference type="CDD" id="cd09007">
    <property type="entry name" value="NP-I_spr0068"/>
    <property type="match status" value="1"/>
</dbReference>
<dbReference type="Proteomes" id="UP000284742">
    <property type="component" value="Unassembled WGS sequence"/>
</dbReference>
<name>A0A413YPN1_9FIRM</name>
<dbReference type="EC" id="2.4.2.3" evidence="1"/>
<feature type="domain" description="Nucleoside phosphorylase" evidence="4">
    <location>
        <begin position="31"/>
        <end position="226"/>
    </location>
</feature>
<dbReference type="AlphaFoldDB" id="A0A413YPN1"/>
<evidence type="ECO:0000313" key="5">
    <source>
        <dbReference type="EMBL" id="RHC11037.1"/>
    </source>
</evidence>
<dbReference type="Gene3D" id="3.40.50.1580">
    <property type="entry name" value="Nucleoside phosphorylase domain"/>
    <property type="match status" value="1"/>
</dbReference>
<gene>
    <name evidence="5" type="ORF">DW860_03105</name>
</gene>
<dbReference type="PANTHER" id="PTHR43691">
    <property type="entry name" value="URIDINE PHOSPHORYLASE"/>
    <property type="match status" value="1"/>
</dbReference>
<dbReference type="InterPro" id="IPR000845">
    <property type="entry name" value="Nucleoside_phosphorylase_d"/>
</dbReference>
<dbReference type="Pfam" id="PF01048">
    <property type="entry name" value="PNP_UDP_1"/>
    <property type="match status" value="1"/>
</dbReference>
<accession>A0A413YPN1</accession>
<comment type="catalytic activity">
    <reaction evidence="3">
        <text>uridine + phosphate = alpha-D-ribose 1-phosphate + uracil</text>
        <dbReference type="Rhea" id="RHEA:24388"/>
        <dbReference type="ChEBI" id="CHEBI:16704"/>
        <dbReference type="ChEBI" id="CHEBI:17568"/>
        <dbReference type="ChEBI" id="CHEBI:43474"/>
        <dbReference type="ChEBI" id="CHEBI:57720"/>
        <dbReference type="EC" id="2.4.2.3"/>
    </reaction>
</comment>
<dbReference type="RefSeq" id="WP_117533977.1">
    <property type="nucleotide sequence ID" value="NZ_QSHK01000001.1"/>
</dbReference>
<proteinExistence type="predicted"/>
<evidence type="ECO:0000256" key="1">
    <source>
        <dbReference type="ARBA" id="ARBA00011888"/>
    </source>
</evidence>
<dbReference type="SUPFAM" id="SSF53167">
    <property type="entry name" value="Purine and uridine phosphorylases"/>
    <property type="match status" value="1"/>
</dbReference>
<evidence type="ECO:0000259" key="4">
    <source>
        <dbReference type="Pfam" id="PF01048"/>
    </source>
</evidence>
<dbReference type="GO" id="GO:0006152">
    <property type="term" value="P:purine nucleoside catabolic process"/>
    <property type="evidence" value="ECO:0007669"/>
    <property type="project" value="TreeGrafter"/>
</dbReference>
<organism evidence="5 6">
    <name type="scientific">Dorea formicigenerans</name>
    <dbReference type="NCBI Taxonomy" id="39486"/>
    <lineage>
        <taxon>Bacteria</taxon>
        <taxon>Bacillati</taxon>
        <taxon>Bacillota</taxon>
        <taxon>Clostridia</taxon>
        <taxon>Lachnospirales</taxon>
        <taxon>Lachnospiraceae</taxon>
        <taxon>Dorea</taxon>
    </lineage>
</organism>